<dbReference type="GO" id="GO:0110032">
    <property type="term" value="P:positive regulation of G2/MI transition of meiotic cell cycle"/>
    <property type="evidence" value="ECO:0007669"/>
    <property type="project" value="TreeGrafter"/>
</dbReference>
<dbReference type="GO" id="GO:0005737">
    <property type="term" value="C:cytoplasm"/>
    <property type="evidence" value="ECO:0007669"/>
    <property type="project" value="TreeGrafter"/>
</dbReference>
<evidence type="ECO:0000313" key="9">
    <source>
        <dbReference type="Proteomes" id="UP000001745"/>
    </source>
</evidence>
<protein>
    <recommendedName>
        <fullName evidence="2">protein-tyrosine-phosphatase</fullName>
        <ecNumber evidence="2">3.1.3.48</ecNumber>
    </recommendedName>
</protein>
<dbReference type="Pfam" id="PF00581">
    <property type="entry name" value="Rhodanese"/>
    <property type="match status" value="1"/>
</dbReference>
<dbReference type="PANTHER" id="PTHR10828">
    <property type="entry name" value="M-PHASE INDUCER PHOSPHATASE DUAL SPECIFICITY PHOSPHATASE CDC25"/>
    <property type="match status" value="1"/>
</dbReference>
<dbReference type="AlphaFoldDB" id="B8MUF1"/>
<keyword evidence="3" id="KW-0132">Cell division</keyword>
<feature type="domain" description="Rhodanese" evidence="7">
    <location>
        <begin position="40"/>
        <end position="147"/>
    </location>
</feature>
<evidence type="ECO:0000256" key="1">
    <source>
        <dbReference type="ARBA" id="ARBA00011065"/>
    </source>
</evidence>
<proteinExistence type="inferred from homology"/>
<dbReference type="Gene3D" id="3.40.250.10">
    <property type="entry name" value="Rhodanese-like domain"/>
    <property type="match status" value="1"/>
</dbReference>
<dbReference type="InterPro" id="IPR000751">
    <property type="entry name" value="MPI_Phosphatase"/>
</dbReference>
<dbReference type="InterPro" id="IPR001763">
    <property type="entry name" value="Rhodanese-like_dom"/>
</dbReference>
<evidence type="ECO:0000313" key="8">
    <source>
        <dbReference type="EMBL" id="EED11790.1"/>
    </source>
</evidence>
<keyword evidence="6" id="KW-0131">Cell cycle</keyword>
<dbReference type="SMART" id="SM00450">
    <property type="entry name" value="RHOD"/>
    <property type="match status" value="1"/>
</dbReference>
<evidence type="ECO:0000256" key="2">
    <source>
        <dbReference type="ARBA" id="ARBA00013064"/>
    </source>
</evidence>
<organism evidence="8 9">
    <name type="scientific">Talaromyces stipitatus (strain ATCC 10500 / CBS 375.48 / QM 6759 / NRRL 1006)</name>
    <name type="common">Penicillium stipitatum</name>
    <dbReference type="NCBI Taxonomy" id="441959"/>
    <lineage>
        <taxon>Eukaryota</taxon>
        <taxon>Fungi</taxon>
        <taxon>Dikarya</taxon>
        <taxon>Ascomycota</taxon>
        <taxon>Pezizomycotina</taxon>
        <taxon>Eurotiomycetes</taxon>
        <taxon>Eurotiomycetidae</taxon>
        <taxon>Eurotiales</taxon>
        <taxon>Trichocomaceae</taxon>
        <taxon>Talaromyces</taxon>
        <taxon>Talaromyces sect. Talaromyces</taxon>
    </lineage>
</organism>
<keyword evidence="4" id="KW-0378">Hydrolase</keyword>
<dbReference type="PhylomeDB" id="B8MUF1"/>
<dbReference type="PRINTS" id="PR00716">
    <property type="entry name" value="MPIPHPHTASE"/>
</dbReference>
<reference evidence="9" key="1">
    <citation type="journal article" date="2015" name="Genome Announc.">
        <title>Genome sequence of the AIDS-associated pathogen Penicillium marneffei (ATCC18224) and its near taxonomic relative Talaromyces stipitatus (ATCC10500).</title>
        <authorList>
            <person name="Nierman W.C."/>
            <person name="Fedorova-Abrams N.D."/>
            <person name="Andrianopoulos A."/>
        </authorList>
    </citation>
    <scope>NUCLEOTIDE SEQUENCE [LARGE SCALE GENOMIC DNA]</scope>
    <source>
        <strain evidence="9">ATCC 10500 / CBS 375.48 / QM 6759 / NRRL 1006</strain>
    </source>
</reference>
<dbReference type="STRING" id="441959.B8MUF1"/>
<comment type="similarity">
    <text evidence="1">Belongs to the MPI phosphatase family.</text>
</comment>
<evidence type="ECO:0000256" key="4">
    <source>
        <dbReference type="ARBA" id="ARBA00022801"/>
    </source>
</evidence>
<gene>
    <name evidence="8" type="ORF">TSTA_109700</name>
</gene>
<dbReference type="PROSITE" id="PS50206">
    <property type="entry name" value="RHODANESE_3"/>
    <property type="match status" value="1"/>
</dbReference>
<dbReference type="GeneID" id="8107202"/>
<evidence type="ECO:0000256" key="3">
    <source>
        <dbReference type="ARBA" id="ARBA00022618"/>
    </source>
</evidence>
<dbReference type="Proteomes" id="UP000001745">
    <property type="component" value="Unassembled WGS sequence"/>
</dbReference>
<evidence type="ECO:0000259" key="7">
    <source>
        <dbReference type="PROSITE" id="PS50206"/>
    </source>
</evidence>
<dbReference type="GO" id="GO:0005634">
    <property type="term" value="C:nucleus"/>
    <property type="evidence" value="ECO:0007669"/>
    <property type="project" value="TreeGrafter"/>
</dbReference>
<dbReference type="VEuPathDB" id="FungiDB:TSTA_109700"/>
<name>B8MUF1_TALSN</name>
<dbReference type="InParanoid" id="B8MUF1"/>
<keyword evidence="9" id="KW-1185">Reference proteome</keyword>
<dbReference type="HOGENOM" id="CLU_1441960_0_0_1"/>
<dbReference type="InterPro" id="IPR036873">
    <property type="entry name" value="Rhodanese-like_dom_sf"/>
</dbReference>
<keyword evidence="5" id="KW-0904">Protein phosphatase</keyword>
<dbReference type="EMBL" id="EQ962661">
    <property type="protein sequence ID" value="EED11790.1"/>
    <property type="molecule type" value="Genomic_DNA"/>
</dbReference>
<evidence type="ECO:0000256" key="6">
    <source>
        <dbReference type="ARBA" id="ARBA00023306"/>
    </source>
</evidence>
<dbReference type="PANTHER" id="PTHR10828:SF17">
    <property type="entry name" value="PROTEIN-TYROSINE-PHOSPHATASE"/>
    <property type="match status" value="1"/>
</dbReference>
<dbReference type="GO" id="GO:0004725">
    <property type="term" value="F:protein tyrosine phosphatase activity"/>
    <property type="evidence" value="ECO:0007669"/>
    <property type="project" value="UniProtKB-EC"/>
</dbReference>
<evidence type="ECO:0000256" key="5">
    <source>
        <dbReference type="ARBA" id="ARBA00022912"/>
    </source>
</evidence>
<dbReference type="eggNOG" id="KOG3772">
    <property type="taxonomic scope" value="Eukaryota"/>
</dbReference>
<dbReference type="RefSeq" id="XP_002488546.1">
    <property type="nucleotide sequence ID" value="XM_002488501.1"/>
</dbReference>
<dbReference type="GO" id="GO:0000086">
    <property type="term" value="P:G2/M transition of mitotic cell cycle"/>
    <property type="evidence" value="ECO:0007669"/>
    <property type="project" value="TreeGrafter"/>
</dbReference>
<dbReference type="GO" id="GO:0010971">
    <property type="term" value="P:positive regulation of G2/M transition of mitotic cell cycle"/>
    <property type="evidence" value="ECO:0007669"/>
    <property type="project" value="TreeGrafter"/>
</dbReference>
<dbReference type="GO" id="GO:0051301">
    <property type="term" value="P:cell division"/>
    <property type="evidence" value="ECO:0007669"/>
    <property type="project" value="UniProtKB-KW"/>
</dbReference>
<sequence>MDEKLTYPLRLRHLPAHQPDSLPRIDKNVLADILDGKLDDFSKLMIIDCRFDYEYKGGHIINAINYEVSDGPLFANLELLFANLEPGTTLIFYCEHSILRAPNVASAIRGIDRDSNIECYPSLTFPEIYILDGGLLLDDGKTGLPSSWTNLLLQGRYRSSNDGGALNPPLKHLKLAVRLVVICFHSSY</sequence>
<accession>B8MUF1</accession>
<dbReference type="EC" id="3.1.3.48" evidence="2"/>
<dbReference type="SUPFAM" id="SSF52821">
    <property type="entry name" value="Rhodanese/Cell cycle control phosphatase"/>
    <property type="match status" value="1"/>
</dbReference>
<dbReference type="OrthoDB" id="5010487at2759"/>